<evidence type="ECO:0000256" key="9">
    <source>
        <dbReference type="SAM" id="Phobius"/>
    </source>
</evidence>
<evidence type="ECO:0000256" key="5">
    <source>
        <dbReference type="ARBA" id="ARBA00022692"/>
    </source>
</evidence>
<name>A0A239YIY6_9STAP</name>
<proteinExistence type="inferred from homology"/>
<evidence type="ECO:0000256" key="1">
    <source>
        <dbReference type="ARBA" id="ARBA00004651"/>
    </source>
</evidence>
<feature type="transmembrane region" description="Helical" evidence="9">
    <location>
        <begin position="288"/>
        <end position="312"/>
    </location>
</feature>
<feature type="transmembrane region" description="Helical" evidence="9">
    <location>
        <begin position="35"/>
        <end position="53"/>
    </location>
</feature>
<dbReference type="InterPro" id="IPR052180">
    <property type="entry name" value="NhaC_Na-H+_Antiporter"/>
</dbReference>
<feature type="transmembrane region" description="Helical" evidence="9">
    <location>
        <begin position="374"/>
        <end position="396"/>
    </location>
</feature>
<evidence type="ECO:0000256" key="6">
    <source>
        <dbReference type="ARBA" id="ARBA00022989"/>
    </source>
</evidence>
<comment type="subcellular location">
    <subcellularLocation>
        <location evidence="1">Cell membrane</location>
        <topology evidence="1">Multi-pass membrane protein</topology>
    </subcellularLocation>
</comment>
<dbReference type="PANTHER" id="PTHR33451">
    <property type="entry name" value="MALATE-2H(+)/NA(+)-LACTATE ANTIPORTER"/>
    <property type="match status" value="1"/>
</dbReference>
<organism evidence="11 12">
    <name type="scientific">Mammaliicoccus stepanovicii</name>
    <dbReference type="NCBI Taxonomy" id="643214"/>
    <lineage>
        <taxon>Bacteria</taxon>
        <taxon>Bacillati</taxon>
        <taxon>Bacillota</taxon>
        <taxon>Bacilli</taxon>
        <taxon>Bacillales</taxon>
        <taxon>Staphylococcaceae</taxon>
        <taxon>Mammaliicoccus</taxon>
    </lineage>
</organism>
<dbReference type="PANTHER" id="PTHR33451:SF5">
    <property type="entry name" value="NA+_H+ ANTIPORTER"/>
    <property type="match status" value="1"/>
</dbReference>
<evidence type="ECO:0000256" key="8">
    <source>
        <dbReference type="ARBA" id="ARBA00038435"/>
    </source>
</evidence>
<dbReference type="EMBL" id="LT906462">
    <property type="protein sequence ID" value="SNV58198.1"/>
    <property type="molecule type" value="Genomic_DNA"/>
</dbReference>
<accession>A0A239YIY6</accession>
<dbReference type="RefSeq" id="WP_095086116.1">
    <property type="nucleotide sequence ID" value="NZ_BMDM01000003.1"/>
</dbReference>
<dbReference type="GO" id="GO:0005886">
    <property type="term" value="C:plasma membrane"/>
    <property type="evidence" value="ECO:0007669"/>
    <property type="project" value="UniProtKB-SubCell"/>
</dbReference>
<dbReference type="KEGG" id="sste:SAMEA4384403_0441"/>
<evidence type="ECO:0000256" key="2">
    <source>
        <dbReference type="ARBA" id="ARBA00022448"/>
    </source>
</evidence>
<dbReference type="AlphaFoldDB" id="A0A239YIY6"/>
<comment type="similarity">
    <text evidence="8">Belongs to the NhaC Na(+)/H(+) (TC 2.A.35) antiporter family.</text>
</comment>
<evidence type="ECO:0000259" key="10">
    <source>
        <dbReference type="Pfam" id="PF03553"/>
    </source>
</evidence>
<keyword evidence="12" id="KW-1185">Reference proteome</keyword>
<reference evidence="11 12" key="1">
    <citation type="submission" date="2017-06" db="EMBL/GenBank/DDBJ databases">
        <authorList>
            <consortium name="Pathogen Informatics"/>
        </authorList>
    </citation>
    <scope>NUCLEOTIDE SEQUENCE [LARGE SCALE GENOMIC DNA]</scope>
    <source>
        <strain evidence="11 12">NCTC13839</strain>
    </source>
</reference>
<keyword evidence="3" id="KW-0050">Antiport</keyword>
<feature type="transmembrane region" description="Helical" evidence="9">
    <location>
        <begin position="151"/>
        <end position="174"/>
    </location>
</feature>
<keyword evidence="5 9" id="KW-0812">Transmembrane</keyword>
<keyword evidence="7 9" id="KW-0472">Membrane</keyword>
<feature type="transmembrane region" description="Helical" evidence="9">
    <location>
        <begin position="408"/>
        <end position="425"/>
    </location>
</feature>
<dbReference type="Proteomes" id="UP000242084">
    <property type="component" value="Chromosome 1"/>
</dbReference>
<evidence type="ECO:0000256" key="7">
    <source>
        <dbReference type="ARBA" id="ARBA00023136"/>
    </source>
</evidence>
<feature type="transmembrane region" description="Helical" evidence="9">
    <location>
        <begin position="194"/>
        <end position="214"/>
    </location>
</feature>
<dbReference type="GO" id="GO:0015297">
    <property type="term" value="F:antiporter activity"/>
    <property type="evidence" value="ECO:0007669"/>
    <property type="project" value="UniProtKB-KW"/>
</dbReference>
<evidence type="ECO:0000256" key="4">
    <source>
        <dbReference type="ARBA" id="ARBA00022475"/>
    </source>
</evidence>
<keyword evidence="6 9" id="KW-1133">Transmembrane helix</keyword>
<feature type="domain" description="Na+/H+ antiporter NhaC-like C-terminal" evidence="10">
    <location>
        <begin position="10"/>
        <end position="210"/>
    </location>
</feature>
<protein>
    <submittedName>
        <fullName evidence="11">Putative transport protein</fullName>
    </submittedName>
</protein>
<evidence type="ECO:0000313" key="12">
    <source>
        <dbReference type="Proteomes" id="UP000242084"/>
    </source>
</evidence>
<keyword evidence="4" id="KW-1003">Cell membrane</keyword>
<dbReference type="InterPro" id="IPR018461">
    <property type="entry name" value="Na/H_Antiport_NhaC-like_C"/>
</dbReference>
<dbReference type="Pfam" id="PF03553">
    <property type="entry name" value="Na_H_antiporter"/>
    <property type="match status" value="2"/>
</dbReference>
<feature type="transmembrane region" description="Helical" evidence="9">
    <location>
        <begin position="235"/>
        <end position="262"/>
    </location>
</feature>
<gene>
    <name evidence="11" type="primary">nhaC_1</name>
    <name evidence="11" type="ORF">SAMEA4384403_00441</name>
</gene>
<feature type="transmembrane region" description="Helical" evidence="9">
    <location>
        <begin position="74"/>
        <end position="92"/>
    </location>
</feature>
<feature type="transmembrane region" description="Helical" evidence="9">
    <location>
        <begin position="12"/>
        <end position="29"/>
    </location>
</feature>
<feature type="domain" description="Na+/H+ antiporter NhaC-like C-terminal" evidence="10">
    <location>
        <begin position="232"/>
        <end position="425"/>
    </location>
</feature>
<feature type="transmembrane region" description="Helical" evidence="9">
    <location>
        <begin position="112"/>
        <end position="139"/>
    </location>
</feature>
<sequence>MEQNNKQTSFWALSPLIVFVALFIGTGITTKNFEFLPLNVAILIAAIFACMMYPKTSLVKKLDIFTKGAGHPNILLMVFVFLLAGAFSETAKGMGAVSSTVNLSLSLIPGPFLLSGLFIVGAFISVAMGTSMGTVAALAPVGVGIAEATNISLTLTIATVVGGAMFGDNLSMISDTTIAAVRTQKTKMSDKFKMNFLIVLPGALITVIILWLITKDMGMTDASQGGYSIIKVIPYLFVLIAALSGMNVLMVLVFGTLIASVIGLSDGSYSIAENLKAISDGMIGMQDISMVALFIGGMIGIIEYFGGIRWLLNTLTRRVKSKRGAEFGIASLVSLTNLATANNTIAIITAGPLAKEISEDYDIDSRKSASILDIFASTVQGIIPYGAQVLAATSVAGISTVSLLPYSFYPYLLGICGIVSILIGYPKSNKTKKM</sequence>
<evidence type="ECO:0000256" key="3">
    <source>
        <dbReference type="ARBA" id="ARBA00022449"/>
    </source>
</evidence>
<keyword evidence="2" id="KW-0813">Transport</keyword>
<evidence type="ECO:0000313" key="11">
    <source>
        <dbReference type="EMBL" id="SNV58198.1"/>
    </source>
</evidence>
<dbReference type="OrthoDB" id="9790605at2"/>